<comment type="function">
    <text evidence="11">Required for anchoring microtubules to the centrosomes. Required for ciliation.</text>
</comment>
<gene>
    <name evidence="14" type="ORF">MARPO_0058s0112</name>
</gene>
<dbReference type="PANTHER" id="PTHR15431:SF9">
    <property type="entry name" value="CENTROSOMAL PROTEIN 43"/>
    <property type="match status" value="1"/>
</dbReference>
<dbReference type="PANTHER" id="PTHR15431">
    <property type="entry name" value="FGFR1 ONCOGENE PARTNER/LISH DOMAIN-CONTAINING PROTEIN"/>
    <property type="match status" value="1"/>
</dbReference>
<sequence length="142" mass="16138">MSSKEEASMDPELDDVDPTLAAALKKTLEKRGALGGMKAKIRAELYKVIDHSDDEPRSKTLSDRDFIMNELVRDYLLHCKLNYSLSVFTPESGQPEMFLGRSQLAKEFGIVETNAKFKNLPLLFTLISKVHPQGWDFFKLKD</sequence>
<keyword evidence="7" id="KW-0206">Cytoskeleton</keyword>
<organism evidence="14 15">
    <name type="scientific">Marchantia polymorpha</name>
    <name type="common">Common liverwort</name>
    <name type="synonym">Marchantia aquatica</name>
    <dbReference type="NCBI Taxonomy" id="3197"/>
    <lineage>
        <taxon>Eukaryota</taxon>
        <taxon>Viridiplantae</taxon>
        <taxon>Streptophyta</taxon>
        <taxon>Embryophyta</taxon>
        <taxon>Marchantiophyta</taxon>
        <taxon>Marchantiopsida</taxon>
        <taxon>Marchantiidae</taxon>
        <taxon>Marchantiales</taxon>
        <taxon>Marchantiaceae</taxon>
        <taxon>Marchantia</taxon>
    </lineage>
</organism>
<dbReference type="AlphaFoldDB" id="A0A2R6WU01"/>
<evidence type="ECO:0000313" key="15">
    <source>
        <dbReference type="Proteomes" id="UP000244005"/>
    </source>
</evidence>
<dbReference type="InterPro" id="IPR018993">
    <property type="entry name" value="FOP_dimerisation-dom_N"/>
</dbReference>
<keyword evidence="5" id="KW-0597">Phosphoprotein</keyword>
<evidence type="ECO:0000256" key="1">
    <source>
        <dbReference type="ARBA" id="ARBA00004120"/>
    </source>
</evidence>
<keyword evidence="8" id="KW-0966">Cell projection</keyword>
<evidence type="ECO:0000256" key="4">
    <source>
        <dbReference type="ARBA" id="ARBA00022490"/>
    </source>
</evidence>
<evidence type="ECO:0000313" key="14">
    <source>
        <dbReference type="EMBL" id="PTQ37347.1"/>
    </source>
</evidence>
<dbReference type="GO" id="GO:0005815">
    <property type="term" value="C:microtubule organizing center"/>
    <property type="evidence" value="ECO:0007669"/>
    <property type="project" value="InterPro"/>
</dbReference>
<evidence type="ECO:0000256" key="9">
    <source>
        <dbReference type="ARBA" id="ARBA00041026"/>
    </source>
</evidence>
<evidence type="ECO:0000256" key="12">
    <source>
        <dbReference type="ARBA" id="ARBA00046373"/>
    </source>
</evidence>
<name>A0A2R6WU01_MARPO</name>
<keyword evidence="15" id="KW-1185">Reference proteome</keyword>
<proteinExistence type="inferred from homology"/>
<evidence type="ECO:0000256" key="10">
    <source>
        <dbReference type="ARBA" id="ARBA00042293"/>
    </source>
</evidence>
<protein>
    <recommendedName>
        <fullName evidence="9">Centrosomal protein 43</fullName>
    </recommendedName>
    <alternativeName>
        <fullName evidence="10">FGFR1 oncogene partner</fullName>
    </alternativeName>
</protein>
<dbReference type="InterPro" id="IPR006594">
    <property type="entry name" value="LisH"/>
</dbReference>
<evidence type="ECO:0000259" key="13">
    <source>
        <dbReference type="Pfam" id="PF09398"/>
    </source>
</evidence>
<evidence type="ECO:0000256" key="11">
    <source>
        <dbReference type="ARBA" id="ARBA00046076"/>
    </source>
</evidence>
<dbReference type="Gramene" id="Mp5g21300.1">
    <property type="protein sequence ID" value="Mp5g21300.1.cds"/>
    <property type="gene ID" value="Mp5g21300"/>
</dbReference>
<keyword evidence="6" id="KW-0970">Cilium biogenesis/degradation</keyword>
<keyword evidence="4" id="KW-0963">Cytoplasm</keyword>
<reference evidence="15" key="1">
    <citation type="journal article" date="2017" name="Cell">
        <title>Insights into land plant evolution garnered from the Marchantia polymorpha genome.</title>
        <authorList>
            <person name="Bowman J.L."/>
            <person name="Kohchi T."/>
            <person name="Yamato K.T."/>
            <person name="Jenkins J."/>
            <person name="Shu S."/>
            <person name="Ishizaki K."/>
            <person name="Yamaoka S."/>
            <person name="Nishihama R."/>
            <person name="Nakamura Y."/>
            <person name="Berger F."/>
            <person name="Adam C."/>
            <person name="Aki S.S."/>
            <person name="Althoff F."/>
            <person name="Araki T."/>
            <person name="Arteaga-Vazquez M.A."/>
            <person name="Balasubrmanian S."/>
            <person name="Barry K."/>
            <person name="Bauer D."/>
            <person name="Boehm C.R."/>
            <person name="Briginshaw L."/>
            <person name="Caballero-Perez J."/>
            <person name="Catarino B."/>
            <person name="Chen F."/>
            <person name="Chiyoda S."/>
            <person name="Chovatia M."/>
            <person name="Davies K.M."/>
            <person name="Delmans M."/>
            <person name="Demura T."/>
            <person name="Dierschke T."/>
            <person name="Dolan L."/>
            <person name="Dorantes-Acosta A.E."/>
            <person name="Eklund D.M."/>
            <person name="Florent S.N."/>
            <person name="Flores-Sandoval E."/>
            <person name="Fujiyama A."/>
            <person name="Fukuzawa H."/>
            <person name="Galik B."/>
            <person name="Grimanelli D."/>
            <person name="Grimwood J."/>
            <person name="Grossniklaus U."/>
            <person name="Hamada T."/>
            <person name="Haseloff J."/>
            <person name="Hetherington A.J."/>
            <person name="Higo A."/>
            <person name="Hirakawa Y."/>
            <person name="Hundley H.N."/>
            <person name="Ikeda Y."/>
            <person name="Inoue K."/>
            <person name="Inoue S.I."/>
            <person name="Ishida S."/>
            <person name="Jia Q."/>
            <person name="Kakita M."/>
            <person name="Kanazawa T."/>
            <person name="Kawai Y."/>
            <person name="Kawashima T."/>
            <person name="Kennedy M."/>
            <person name="Kinose K."/>
            <person name="Kinoshita T."/>
            <person name="Kohara Y."/>
            <person name="Koide E."/>
            <person name="Komatsu K."/>
            <person name="Kopischke S."/>
            <person name="Kubo M."/>
            <person name="Kyozuka J."/>
            <person name="Lagercrantz U."/>
            <person name="Lin S.S."/>
            <person name="Lindquist E."/>
            <person name="Lipzen A.M."/>
            <person name="Lu C.W."/>
            <person name="De Luna E."/>
            <person name="Martienssen R.A."/>
            <person name="Minamino N."/>
            <person name="Mizutani M."/>
            <person name="Mizutani M."/>
            <person name="Mochizuki N."/>
            <person name="Monte I."/>
            <person name="Mosher R."/>
            <person name="Nagasaki H."/>
            <person name="Nakagami H."/>
            <person name="Naramoto S."/>
            <person name="Nishitani K."/>
            <person name="Ohtani M."/>
            <person name="Okamoto T."/>
            <person name="Okumura M."/>
            <person name="Phillips J."/>
            <person name="Pollak B."/>
            <person name="Reinders A."/>
            <person name="Rovekamp M."/>
            <person name="Sano R."/>
            <person name="Sawa S."/>
            <person name="Schmid M.W."/>
            <person name="Shirakawa M."/>
            <person name="Solano R."/>
            <person name="Spunde A."/>
            <person name="Suetsugu N."/>
            <person name="Sugano S."/>
            <person name="Sugiyama A."/>
            <person name="Sun R."/>
            <person name="Suzuki Y."/>
            <person name="Takenaka M."/>
            <person name="Takezawa D."/>
            <person name="Tomogane H."/>
            <person name="Tsuzuki M."/>
            <person name="Ueda T."/>
            <person name="Umeda M."/>
            <person name="Ward J.M."/>
            <person name="Watanabe Y."/>
            <person name="Yazaki K."/>
            <person name="Yokoyama R."/>
            <person name="Yoshitake Y."/>
            <person name="Yotsui I."/>
            <person name="Zachgo S."/>
            <person name="Schmutz J."/>
        </authorList>
    </citation>
    <scope>NUCLEOTIDE SEQUENCE [LARGE SCALE GENOMIC DNA]</scope>
    <source>
        <strain evidence="15">Tak-1</strain>
    </source>
</reference>
<dbReference type="GO" id="GO:0034453">
    <property type="term" value="P:microtubule anchoring"/>
    <property type="evidence" value="ECO:0007669"/>
    <property type="project" value="InterPro"/>
</dbReference>
<evidence type="ECO:0000256" key="2">
    <source>
        <dbReference type="ARBA" id="ARBA00004300"/>
    </source>
</evidence>
<dbReference type="PROSITE" id="PS50896">
    <property type="entry name" value="LISH"/>
    <property type="match status" value="1"/>
</dbReference>
<dbReference type="Pfam" id="PF09398">
    <property type="entry name" value="FOP_dimer"/>
    <property type="match status" value="1"/>
</dbReference>
<dbReference type="Gene3D" id="1.20.960.40">
    <property type="match status" value="1"/>
</dbReference>
<dbReference type="Proteomes" id="UP000244005">
    <property type="component" value="Unassembled WGS sequence"/>
</dbReference>
<evidence type="ECO:0000256" key="8">
    <source>
        <dbReference type="ARBA" id="ARBA00023273"/>
    </source>
</evidence>
<accession>A0A2R6WU01</accession>
<feature type="domain" description="FGFR1 oncogene partner (FOP) N-terminal dimerisation" evidence="13">
    <location>
        <begin position="67"/>
        <end position="128"/>
    </location>
</feature>
<evidence type="ECO:0000256" key="3">
    <source>
        <dbReference type="ARBA" id="ARBA00005385"/>
    </source>
</evidence>
<comment type="similarity">
    <text evidence="3">Belongs to the CEP43 family.</text>
</comment>
<dbReference type="GO" id="GO:0030030">
    <property type="term" value="P:cell projection organization"/>
    <property type="evidence" value="ECO:0007669"/>
    <property type="project" value="UniProtKB-KW"/>
</dbReference>
<dbReference type="EMBL" id="KZ772730">
    <property type="protein sequence ID" value="PTQ37347.1"/>
    <property type="molecule type" value="Genomic_DNA"/>
</dbReference>
<evidence type="ECO:0000256" key="7">
    <source>
        <dbReference type="ARBA" id="ARBA00023212"/>
    </source>
</evidence>
<evidence type="ECO:0000256" key="5">
    <source>
        <dbReference type="ARBA" id="ARBA00022553"/>
    </source>
</evidence>
<comment type="subunit">
    <text evidence="12">Homodimer. Part of a ternary complex that contains CEP350, CEP43 and MAPRE1. Interacts directly with CEP350 and MAPRE1. Interacts with CEP19. Interacts (via N-terminus) with CEP350 (via C-terminus).</text>
</comment>
<comment type="subcellular location">
    <subcellularLocation>
        <location evidence="1">Cytoplasm</location>
        <location evidence="1">Cytoskeleton</location>
        <location evidence="1">Cilium basal body</location>
    </subcellularLocation>
    <subcellularLocation>
        <location evidence="2">Cytoplasm</location>
        <location evidence="2">Cytoskeleton</location>
        <location evidence="2">Microtubule organizing center</location>
        <location evidence="2">Centrosome</location>
    </subcellularLocation>
</comment>
<evidence type="ECO:0000256" key="6">
    <source>
        <dbReference type="ARBA" id="ARBA00022794"/>
    </source>
</evidence>
<dbReference type="OrthoDB" id="5970631at2759"/>